<accession>A0A6M3L2U6</accession>
<dbReference type="EMBL" id="MT142727">
    <property type="protein sequence ID" value="QJA87715.1"/>
    <property type="molecule type" value="Genomic_DNA"/>
</dbReference>
<sequence>MPTKEQIRQVESYIRKSRRQSHGHDWISLKPEMQEMLLCPECDVRIRRVLGGRYVWIYSNKSKENRMRMLTCEKLMAEGKSSREIGKILQIKWVSVAAIARRIKNRREKYGKI</sequence>
<dbReference type="AlphaFoldDB" id="A0A6M3L2U6"/>
<evidence type="ECO:0000313" key="2">
    <source>
        <dbReference type="EMBL" id="QJA87715.1"/>
    </source>
</evidence>
<protein>
    <submittedName>
        <fullName evidence="2">Uncharacterized protein</fullName>
    </submittedName>
</protein>
<evidence type="ECO:0000313" key="1">
    <source>
        <dbReference type="EMBL" id="QJA69361.1"/>
    </source>
</evidence>
<gene>
    <name evidence="1" type="ORF">MM415A04679_0006</name>
    <name evidence="2" type="ORF">MM415B02907_0017</name>
</gene>
<dbReference type="EMBL" id="MT141699">
    <property type="protein sequence ID" value="QJA69361.1"/>
    <property type="molecule type" value="Genomic_DNA"/>
</dbReference>
<organism evidence="2">
    <name type="scientific">viral metagenome</name>
    <dbReference type="NCBI Taxonomy" id="1070528"/>
    <lineage>
        <taxon>unclassified sequences</taxon>
        <taxon>metagenomes</taxon>
        <taxon>organismal metagenomes</taxon>
    </lineage>
</organism>
<proteinExistence type="predicted"/>
<reference evidence="2" key="1">
    <citation type="submission" date="2020-03" db="EMBL/GenBank/DDBJ databases">
        <title>The deep terrestrial virosphere.</title>
        <authorList>
            <person name="Holmfeldt K."/>
            <person name="Nilsson E."/>
            <person name="Simone D."/>
            <person name="Lopez-Fernandez M."/>
            <person name="Wu X."/>
            <person name="de Brujin I."/>
            <person name="Lundin D."/>
            <person name="Andersson A."/>
            <person name="Bertilsson S."/>
            <person name="Dopson M."/>
        </authorList>
    </citation>
    <scope>NUCLEOTIDE SEQUENCE</scope>
    <source>
        <strain evidence="1">MM415A04679</strain>
        <strain evidence="2">MM415B02907</strain>
    </source>
</reference>
<name>A0A6M3L2U6_9ZZZZ</name>